<evidence type="ECO:0000313" key="1">
    <source>
        <dbReference type="EMBL" id="SDJ06920.1"/>
    </source>
</evidence>
<dbReference type="OrthoDB" id="1930967at2"/>
<dbReference type="EMBL" id="FNDX01000011">
    <property type="protein sequence ID" value="SDJ06920.1"/>
    <property type="molecule type" value="Genomic_DNA"/>
</dbReference>
<dbReference type="AlphaFoldDB" id="A0A1G8QRX5"/>
<organism evidence="1 2">
    <name type="scientific">Paenibacillus typhae</name>
    <dbReference type="NCBI Taxonomy" id="1174501"/>
    <lineage>
        <taxon>Bacteria</taxon>
        <taxon>Bacillati</taxon>
        <taxon>Bacillota</taxon>
        <taxon>Bacilli</taxon>
        <taxon>Bacillales</taxon>
        <taxon>Paenibacillaceae</taxon>
        <taxon>Paenibacillus</taxon>
    </lineage>
</organism>
<sequence length="102" mass="11964">MNKRTNHNCNLNIWRHLPDEVWDKVSELYKSMPGWIGYKDGIPYWFGQEEDDVYIAASVEPSGLSFFAQMNQRDWEVWITTFKSQATRVLGFEVGEPEDGFI</sequence>
<evidence type="ECO:0000313" key="2">
    <source>
        <dbReference type="Proteomes" id="UP000199050"/>
    </source>
</evidence>
<dbReference type="STRING" id="1174501.SAMN05216192_111100"/>
<accession>A0A1G8QRX5</accession>
<dbReference type="RefSeq" id="WP_090714484.1">
    <property type="nucleotide sequence ID" value="NZ_CBCSKY010000009.1"/>
</dbReference>
<dbReference type="Proteomes" id="UP000199050">
    <property type="component" value="Unassembled WGS sequence"/>
</dbReference>
<protein>
    <submittedName>
        <fullName evidence="1">Uncharacterized protein</fullName>
    </submittedName>
</protein>
<proteinExistence type="predicted"/>
<reference evidence="2" key="1">
    <citation type="submission" date="2016-10" db="EMBL/GenBank/DDBJ databases">
        <authorList>
            <person name="Varghese N."/>
            <person name="Submissions S."/>
        </authorList>
    </citation>
    <scope>NUCLEOTIDE SEQUENCE [LARGE SCALE GENOMIC DNA]</scope>
    <source>
        <strain evidence="2">CGMCC 1.11012</strain>
    </source>
</reference>
<keyword evidence="2" id="KW-1185">Reference proteome</keyword>
<name>A0A1G8QRX5_9BACL</name>
<gene>
    <name evidence="1" type="ORF">SAMN05216192_111100</name>
</gene>